<evidence type="ECO:0000313" key="3">
    <source>
        <dbReference type="Proteomes" id="UP000235994"/>
    </source>
</evidence>
<keyword evidence="3" id="KW-1185">Reference proteome</keyword>
<name>A0A2N8KLW3_9BURK</name>
<accession>A0A2N8KLW3</accession>
<dbReference type="AlphaFoldDB" id="A0A2N8KLW3"/>
<sequence>MSTAKVADMEDAELEKIRAEISKLNAEAGKLFAEQIKFYAEGHKLTREAFWYPFGECQDFCV</sequence>
<comment type="caution">
    <text evidence="2">The sequence shown here is derived from an EMBL/GenBank/DDBJ whole genome shotgun (WGS) entry which is preliminary data.</text>
</comment>
<evidence type="ECO:0000313" key="2">
    <source>
        <dbReference type="EMBL" id="PND34444.1"/>
    </source>
</evidence>
<evidence type="ECO:0000256" key="1">
    <source>
        <dbReference type="SAM" id="Coils"/>
    </source>
</evidence>
<dbReference type="EMBL" id="POQS01000002">
    <property type="protein sequence ID" value="PND34444.1"/>
    <property type="molecule type" value="Genomic_DNA"/>
</dbReference>
<dbReference type="Proteomes" id="UP000235994">
    <property type="component" value="Unassembled WGS sequence"/>
</dbReference>
<organism evidence="2 3">
    <name type="scientific">Achromobacter pulmonis</name>
    <dbReference type="NCBI Taxonomy" id="1389932"/>
    <lineage>
        <taxon>Bacteria</taxon>
        <taxon>Pseudomonadati</taxon>
        <taxon>Pseudomonadota</taxon>
        <taxon>Betaproteobacteria</taxon>
        <taxon>Burkholderiales</taxon>
        <taxon>Alcaligenaceae</taxon>
        <taxon>Achromobacter</taxon>
    </lineage>
</organism>
<proteinExistence type="predicted"/>
<gene>
    <name evidence="2" type="ORF">C1I89_09570</name>
</gene>
<keyword evidence="1" id="KW-0175">Coiled coil</keyword>
<feature type="coiled-coil region" evidence="1">
    <location>
        <begin position="7"/>
        <end position="34"/>
    </location>
</feature>
<protein>
    <submittedName>
        <fullName evidence="2">Uncharacterized protein</fullName>
    </submittedName>
</protein>
<dbReference type="RefSeq" id="WP_102772510.1">
    <property type="nucleotide sequence ID" value="NZ_POQS01000002.1"/>
</dbReference>
<reference evidence="2 3" key="1">
    <citation type="submission" date="2018-01" db="EMBL/GenBank/DDBJ databases">
        <title>The draft genome of an aniline degradation strain ANB-1.</title>
        <authorList>
            <person name="Zhang L."/>
            <person name="Jiang J."/>
        </authorList>
    </citation>
    <scope>NUCLEOTIDE SEQUENCE [LARGE SCALE GENOMIC DNA]</scope>
    <source>
        <strain evidence="2 3">ANB-1</strain>
    </source>
</reference>